<accession>E4Y0U9</accession>
<organism evidence="2">
    <name type="scientific">Oikopleura dioica</name>
    <name type="common">Tunicate</name>
    <dbReference type="NCBI Taxonomy" id="34765"/>
    <lineage>
        <taxon>Eukaryota</taxon>
        <taxon>Metazoa</taxon>
        <taxon>Chordata</taxon>
        <taxon>Tunicata</taxon>
        <taxon>Appendicularia</taxon>
        <taxon>Copelata</taxon>
        <taxon>Oikopleuridae</taxon>
        <taxon>Oikopleura</taxon>
    </lineage>
</organism>
<dbReference type="EMBL" id="FN653535">
    <property type="protein sequence ID" value="CBY15507.1"/>
    <property type="molecule type" value="Genomic_DNA"/>
</dbReference>
<dbReference type="Proteomes" id="UP000001307">
    <property type="component" value="Unassembled WGS sequence"/>
</dbReference>
<keyword evidence="3" id="KW-1185">Reference proteome</keyword>
<reference evidence="2" key="1">
    <citation type="journal article" date="2010" name="Science">
        <title>Plasticity of animal genome architecture unmasked by rapid evolution of a pelagic tunicate.</title>
        <authorList>
            <person name="Denoeud F."/>
            <person name="Henriet S."/>
            <person name="Mungpakdee S."/>
            <person name="Aury J.M."/>
            <person name="Da Silva C."/>
            <person name="Brinkmann H."/>
            <person name="Mikhaleva J."/>
            <person name="Olsen L.C."/>
            <person name="Jubin C."/>
            <person name="Canestro C."/>
            <person name="Bouquet J.M."/>
            <person name="Danks G."/>
            <person name="Poulain J."/>
            <person name="Campsteijn C."/>
            <person name="Adamski M."/>
            <person name="Cross I."/>
            <person name="Yadetie F."/>
            <person name="Muffato M."/>
            <person name="Louis A."/>
            <person name="Butcher S."/>
            <person name="Tsagkogeorga G."/>
            <person name="Konrad A."/>
            <person name="Singh S."/>
            <person name="Jensen M.F."/>
            <person name="Cong E.H."/>
            <person name="Eikeseth-Otteraa H."/>
            <person name="Noel B."/>
            <person name="Anthouard V."/>
            <person name="Porcel B.M."/>
            <person name="Kachouri-Lafond R."/>
            <person name="Nishino A."/>
            <person name="Ugolini M."/>
            <person name="Chourrout P."/>
            <person name="Nishida H."/>
            <person name="Aasland R."/>
            <person name="Huzurbazar S."/>
            <person name="Westhof E."/>
            <person name="Delsuc F."/>
            <person name="Lehrach H."/>
            <person name="Reinhardt R."/>
            <person name="Weissenbach J."/>
            <person name="Roy S.W."/>
            <person name="Artiguenave F."/>
            <person name="Postlethwait J.H."/>
            <person name="Manak J.R."/>
            <person name="Thompson E.M."/>
            <person name="Jaillon O."/>
            <person name="Du Pasquier L."/>
            <person name="Boudinot P."/>
            <person name="Liberles D.A."/>
            <person name="Volff J.N."/>
            <person name="Philippe H."/>
            <person name="Lenhard B."/>
            <person name="Roest Crollius H."/>
            <person name="Wincker P."/>
            <person name="Chourrout D."/>
        </authorList>
    </citation>
    <scope>NUCLEOTIDE SEQUENCE [LARGE SCALE GENOMIC DNA]</scope>
</reference>
<name>E4Y0U9_OIKDI</name>
<feature type="region of interest" description="Disordered" evidence="1">
    <location>
        <begin position="54"/>
        <end position="90"/>
    </location>
</feature>
<protein>
    <submittedName>
        <fullName evidence="2">Uncharacterized protein</fullName>
    </submittedName>
</protein>
<dbReference type="InParanoid" id="E4Y0U9"/>
<evidence type="ECO:0000313" key="2">
    <source>
        <dbReference type="EMBL" id="CBY15507.1"/>
    </source>
</evidence>
<gene>
    <name evidence="2" type="ORF">GSOID_T00013785001</name>
</gene>
<feature type="compositionally biased region" description="Basic residues" evidence="1">
    <location>
        <begin position="77"/>
        <end position="90"/>
    </location>
</feature>
<dbReference type="AlphaFoldDB" id="E4Y0U9"/>
<feature type="region of interest" description="Disordered" evidence="1">
    <location>
        <begin position="1"/>
        <end position="21"/>
    </location>
</feature>
<evidence type="ECO:0000256" key="1">
    <source>
        <dbReference type="SAM" id="MobiDB-lite"/>
    </source>
</evidence>
<sequence length="90" mass="10349">INRKNKIAEAKAEQSDANKEEDMLEAERQKKLAVFKGNKNVNFFPKIIKTKAQMEEAQPELKPLPSSSSEDEAPVRRPLRPRTKKITYPK</sequence>
<proteinExistence type="predicted"/>
<evidence type="ECO:0000313" key="3">
    <source>
        <dbReference type="Proteomes" id="UP000001307"/>
    </source>
</evidence>
<feature type="non-terminal residue" evidence="2">
    <location>
        <position position="1"/>
    </location>
</feature>